<evidence type="ECO:0000256" key="2">
    <source>
        <dbReference type="ARBA" id="ARBA00022723"/>
    </source>
</evidence>
<evidence type="ECO:0008006" key="6">
    <source>
        <dbReference type="Google" id="ProtNLM"/>
    </source>
</evidence>
<dbReference type="PANTHER" id="PTHR37302:SF1">
    <property type="entry name" value="PROTEIN DINB"/>
    <property type="match status" value="1"/>
</dbReference>
<name>A0A1Y2L713_9PROT</name>
<sequence length="167" mass="18950">MNAEYFQMFARYNQWANNHVIAACETLDQVDLDAPREAFFPSIMKTLNHLLVADTLWMARLRGEILKMGLGDVPWPEFADYKATRTQYDAALIEYVDRLDDAALAGILSYKNVAGVAYATPRNIVIGHVFNHQTHHRGQLHSQLLSAGCPSLEIDMIYFARLKGYSQ</sequence>
<evidence type="ECO:0000256" key="3">
    <source>
        <dbReference type="PIRSR" id="PIRSR607837-1"/>
    </source>
</evidence>
<gene>
    <name evidence="4" type="ORF">TMES_02510</name>
</gene>
<dbReference type="SUPFAM" id="SSF109854">
    <property type="entry name" value="DinB/YfiT-like putative metalloenzymes"/>
    <property type="match status" value="1"/>
</dbReference>
<comment type="caution">
    <text evidence="4">The sequence shown here is derived from an EMBL/GenBank/DDBJ whole genome shotgun (WGS) entry which is preliminary data.</text>
</comment>
<reference evidence="4 5" key="1">
    <citation type="submission" date="2014-03" db="EMBL/GenBank/DDBJ databases">
        <title>The draft genome sequence of Thalassospira mesophila JCM 18969.</title>
        <authorList>
            <person name="Lai Q."/>
            <person name="Shao Z."/>
        </authorList>
    </citation>
    <scope>NUCLEOTIDE SEQUENCE [LARGE SCALE GENOMIC DNA]</scope>
    <source>
        <strain evidence="4 5">JCM 18969</strain>
    </source>
</reference>
<evidence type="ECO:0000313" key="5">
    <source>
        <dbReference type="Proteomes" id="UP000193391"/>
    </source>
</evidence>
<comment type="similarity">
    <text evidence="1">Belongs to the DinB family.</text>
</comment>
<dbReference type="PANTHER" id="PTHR37302">
    <property type="entry name" value="SLR1116 PROTEIN"/>
    <property type="match status" value="1"/>
</dbReference>
<dbReference type="Proteomes" id="UP000193391">
    <property type="component" value="Unassembled WGS sequence"/>
</dbReference>
<organism evidence="4 5">
    <name type="scientific">Thalassospira mesophila</name>
    <dbReference type="NCBI Taxonomy" id="1293891"/>
    <lineage>
        <taxon>Bacteria</taxon>
        <taxon>Pseudomonadati</taxon>
        <taxon>Pseudomonadota</taxon>
        <taxon>Alphaproteobacteria</taxon>
        <taxon>Rhodospirillales</taxon>
        <taxon>Thalassospiraceae</taxon>
        <taxon>Thalassospira</taxon>
    </lineage>
</organism>
<proteinExistence type="inferred from homology"/>
<dbReference type="Pfam" id="PF05163">
    <property type="entry name" value="DinB"/>
    <property type="match status" value="1"/>
</dbReference>
<accession>A0A1Y2L713</accession>
<feature type="binding site" evidence="3">
    <location>
        <position position="132"/>
    </location>
    <ligand>
        <name>a divalent metal cation</name>
        <dbReference type="ChEBI" id="CHEBI:60240"/>
    </ligand>
</feature>
<protein>
    <recommendedName>
        <fullName evidence="6">Damage-inducible protein DinB</fullName>
    </recommendedName>
</protein>
<evidence type="ECO:0000256" key="1">
    <source>
        <dbReference type="ARBA" id="ARBA00008635"/>
    </source>
</evidence>
<dbReference type="InterPro" id="IPR034660">
    <property type="entry name" value="DinB/YfiT-like"/>
</dbReference>
<dbReference type="GO" id="GO:0046872">
    <property type="term" value="F:metal ion binding"/>
    <property type="evidence" value="ECO:0007669"/>
    <property type="project" value="UniProtKB-KW"/>
</dbReference>
<dbReference type="InterPro" id="IPR007837">
    <property type="entry name" value="DinB"/>
</dbReference>
<dbReference type="AlphaFoldDB" id="A0A1Y2L713"/>
<dbReference type="EMBL" id="JFKA01000001">
    <property type="protein sequence ID" value="OSQ40629.1"/>
    <property type="molecule type" value="Genomic_DNA"/>
</dbReference>
<feature type="binding site" evidence="3">
    <location>
        <position position="49"/>
    </location>
    <ligand>
        <name>a divalent metal cation</name>
        <dbReference type="ChEBI" id="CHEBI:60240"/>
    </ligand>
</feature>
<feature type="binding site" evidence="3">
    <location>
        <position position="136"/>
    </location>
    <ligand>
        <name>a divalent metal cation</name>
        <dbReference type="ChEBI" id="CHEBI:60240"/>
    </ligand>
</feature>
<evidence type="ECO:0000313" key="4">
    <source>
        <dbReference type="EMBL" id="OSQ40629.1"/>
    </source>
</evidence>
<dbReference type="Gene3D" id="1.20.120.450">
    <property type="entry name" value="dinb family like domain"/>
    <property type="match status" value="1"/>
</dbReference>
<keyword evidence="5" id="KW-1185">Reference proteome</keyword>
<keyword evidence="2 3" id="KW-0479">Metal-binding</keyword>